<feature type="binding site" evidence="1">
    <location>
        <position position="87"/>
    </location>
    <ligand>
        <name>Mg(2+)</name>
        <dbReference type="ChEBI" id="CHEBI:18420"/>
        <label>1</label>
        <note>catalytic</note>
    </ligand>
</feature>
<dbReference type="Gene3D" id="3.30.540.10">
    <property type="entry name" value="Fructose-1,6-Bisphosphatase, subunit A, domain 1"/>
    <property type="match status" value="1"/>
</dbReference>
<gene>
    <name evidence="2" type="ORF">JZY06_03040</name>
</gene>
<keyword evidence="1" id="KW-0479">Metal-binding</keyword>
<dbReference type="SUPFAM" id="SSF56655">
    <property type="entry name" value="Carbohydrate phosphatase"/>
    <property type="match status" value="1"/>
</dbReference>
<comment type="caution">
    <text evidence="2">The sequence shown here is derived from an EMBL/GenBank/DDBJ whole genome shotgun (WGS) entry which is preliminary data.</text>
</comment>
<evidence type="ECO:0000256" key="1">
    <source>
        <dbReference type="PIRSR" id="PIRSR600760-2"/>
    </source>
</evidence>
<dbReference type="GO" id="GO:0046872">
    <property type="term" value="F:metal ion binding"/>
    <property type="evidence" value="ECO:0007669"/>
    <property type="project" value="UniProtKB-KW"/>
</dbReference>
<dbReference type="Gene3D" id="3.40.190.80">
    <property type="match status" value="1"/>
</dbReference>
<dbReference type="PRINTS" id="PR00377">
    <property type="entry name" value="IMPHPHTASES"/>
</dbReference>
<protein>
    <submittedName>
        <fullName evidence="2">Inositol monophosphatase</fullName>
    </submittedName>
</protein>
<evidence type="ECO:0000313" key="3">
    <source>
        <dbReference type="Proteomes" id="UP000664332"/>
    </source>
</evidence>
<dbReference type="GO" id="GO:0006020">
    <property type="term" value="P:inositol metabolic process"/>
    <property type="evidence" value="ECO:0007669"/>
    <property type="project" value="TreeGrafter"/>
</dbReference>
<evidence type="ECO:0000313" key="2">
    <source>
        <dbReference type="EMBL" id="MBN9643607.1"/>
    </source>
</evidence>
<accession>A0A939E187</accession>
<feature type="binding site" evidence="1">
    <location>
        <position position="89"/>
    </location>
    <ligand>
        <name>Mg(2+)</name>
        <dbReference type="ChEBI" id="CHEBI:18420"/>
        <label>1</label>
        <note>catalytic</note>
    </ligand>
</feature>
<organism evidence="2 3">
    <name type="scientific">Corynebacterium mendelii</name>
    <dbReference type="NCBI Taxonomy" id="2765362"/>
    <lineage>
        <taxon>Bacteria</taxon>
        <taxon>Bacillati</taxon>
        <taxon>Actinomycetota</taxon>
        <taxon>Actinomycetes</taxon>
        <taxon>Mycobacteriales</taxon>
        <taxon>Corynebacteriaceae</taxon>
        <taxon>Corynebacterium</taxon>
    </lineage>
</organism>
<sequence>MDGIGGQEQLDRALAAAADAVAGVAGLFMDGLGTALGRMKAGGGIVTEVDLAIERTLRTRLASATGWPVFGEETGGTVDTGPVWVVDPIDGTSNFAAGNPMCATLVSLLHRGQPVVAVVAAPALGHTWTAVAGGPVTDNSVPLGPPATTTTTITPTVGFGSIVSPDDAALSTGERQRILGELAADHPSLRVTGSVGLDLAFTAAGIFGAAVTFSPHVWDNAAGVLLARSAGLAVTDLLGRPWTPHAMGVVAGNPLLHSRITDRISSARFAR</sequence>
<dbReference type="AlphaFoldDB" id="A0A939E187"/>
<keyword evidence="3" id="KW-1185">Reference proteome</keyword>
<name>A0A939E187_9CORY</name>
<dbReference type="Pfam" id="PF00459">
    <property type="entry name" value="Inositol_P"/>
    <property type="match status" value="1"/>
</dbReference>
<dbReference type="GO" id="GO:0008934">
    <property type="term" value="F:inositol monophosphate 1-phosphatase activity"/>
    <property type="evidence" value="ECO:0007669"/>
    <property type="project" value="TreeGrafter"/>
</dbReference>
<dbReference type="CDD" id="cd01637">
    <property type="entry name" value="IMPase_like"/>
    <property type="match status" value="1"/>
</dbReference>
<dbReference type="Proteomes" id="UP000664332">
    <property type="component" value="Unassembled WGS sequence"/>
</dbReference>
<dbReference type="RefSeq" id="WP_207118351.1">
    <property type="nucleotide sequence ID" value="NZ_JAFLEQ010000005.1"/>
</dbReference>
<dbReference type="PANTHER" id="PTHR20854:SF4">
    <property type="entry name" value="INOSITOL-1-MONOPHOSPHATASE-RELATED"/>
    <property type="match status" value="1"/>
</dbReference>
<proteinExistence type="predicted"/>
<reference evidence="2" key="1">
    <citation type="submission" date="2021-03" db="EMBL/GenBank/DDBJ databases">
        <authorList>
            <person name="Sun Q."/>
        </authorList>
    </citation>
    <scope>NUCLEOTIDE SEQUENCE</scope>
    <source>
        <strain evidence="2">CCM 8862</strain>
    </source>
</reference>
<feature type="binding site" evidence="1">
    <location>
        <position position="72"/>
    </location>
    <ligand>
        <name>Mg(2+)</name>
        <dbReference type="ChEBI" id="CHEBI:18420"/>
        <label>1</label>
        <note>catalytic</note>
    </ligand>
</feature>
<comment type="cofactor">
    <cofactor evidence="1">
        <name>Mg(2+)</name>
        <dbReference type="ChEBI" id="CHEBI:18420"/>
    </cofactor>
</comment>
<dbReference type="PANTHER" id="PTHR20854">
    <property type="entry name" value="INOSITOL MONOPHOSPHATASE"/>
    <property type="match status" value="1"/>
</dbReference>
<feature type="binding site" evidence="1">
    <location>
        <position position="219"/>
    </location>
    <ligand>
        <name>Mg(2+)</name>
        <dbReference type="ChEBI" id="CHEBI:18420"/>
        <label>1</label>
        <note>catalytic</note>
    </ligand>
</feature>
<keyword evidence="1" id="KW-0460">Magnesium</keyword>
<dbReference type="EMBL" id="JAFLEQ010000005">
    <property type="protein sequence ID" value="MBN9643607.1"/>
    <property type="molecule type" value="Genomic_DNA"/>
</dbReference>
<dbReference type="InterPro" id="IPR000760">
    <property type="entry name" value="Inositol_monophosphatase-like"/>
</dbReference>
<feature type="binding site" evidence="1">
    <location>
        <position position="90"/>
    </location>
    <ligand>
        <name>Mg(2+)</name>
        <dbReference type="ChEBI" id="CHEBI:18420"/>
        <label>2</label>
    </ligand>
</feature>
<dbReference type="GO" id="GO:0007165">
    <property type="term" value="P:signal transduction"/>
    <property type="evidence" value="ECO:0007669"/>
    <property type="project" value="TreeGrafter"/>
</dbReference>